<dbReference type="EMBL" id="NPIC01000009">
    <property type="protein sequence ID" value="RDL33258.1"/>
    <property type="molecule type" value="Genomic_DNA"/>
</dbReference>
<sequence>MATAIGNLVSPAPNNSSSHEIPASITSLPNPALYTAKDHRIYSTPSPTFDPGPDDCIIHVRANGISKYAF</sequence>
<accession>A0A370TEZ2</accession>
<dbReference type="GeneID" id="43601546"/>
<evidence type="ECO:0000313" key="3">
    <source>
        <dbReference type="Proteomes" id="UP000254866"/>
    </source>
</evidence>
<dbReference type="Proteomes" id="UP000254866">
    <property type="component" value="Unassembled WGS sequence"/>
</dbReference>
<name>A0A370TEZ2_9HELO</name>
<keyword evidence="3" id="KW-1185">Reference proteome</keyword>
<comment type="caution">
    <text evidence="2">The sequence shown here is derived from an EMBL/GenBank/DDBJ whole genome shotgun (WGS) entry which is preliminary data.</text>
</comment>
<gene>
    <name evidence="2" type="ORF">BP5553_08697</name>
</gene>
<dbReference type="RefSeq" id="XP_031866751.1">
    <property type="nucleotide sequence ID" value="XM_032017320.1"/>
</dbReference>
<evidence type="ECO:0000256" key="1">
    <source>
        <dbReference type="SAM" id="MobiDB-lite"/>
    </source>
</evidence>
<proteinExistence type="predicted"/>
<dbReference type="AlphaFoldDB" id="A0A370TEZ2"/>
<reference evidence="2 3" key="1">
    <citation type="journal article" date="2018" name="IMA Fungus">
        <title>IMA Genome-F 9: Draft genome sequence of Annulohypoxylon stygium, Aspergillus mulundensis, Berkeleyomyces basicola (syn. Thielaviopsis basicola), Ceratocystis smalleyi, two Cercospora beticola strains, Coleophoma cylindrospora, Fusarium fracticaudum, Phialophora cf. hyalina, and Morchella septimelata.</title>
        <authorList>
            <person name="Wingfield B.D."/>
            <person name="Bills G.F."/>
            <person name="Dong Y."/>
            <person name="Huang W."/>
            <person name="Nel W.J."/>
            <person name="Swalarsk-Parry B.S."/>
            <person name="Vaghefi N."/>
            <person name="Wilken P.M."/>
            <person name="An Z."/>
            <person name="de Beer Z.W."/>
            <person name="De Vos L."/>
            <person name="Chen L."/>
            <person name="Duong T.A."/>
            <person name="Gao Y."/>
            <person name="Hammerbacher A."/>
            <person name="Kikkert J.R."/>
            <person name="Li Y."/>
            <person name="Li H."/>
            <person name="Li K."/>
            <person name="Li Q."/>
            <person name="Liu X."/>
            <person name="Ma X."/>
            <person name="Naidoo K."/>
            <person name="Pethybridge S.J."/>
            <person name="Sun J."/>
            <person name="Steenkamp E.T."/>
            <person name="van der Nest M.A."/>
            <person name="van Wyk S."/>
            <person name="Wingfield M.J."/>
            <person name="Xiong C."/>
            <person name="Yue Q."/>
            <person name="Zhang X."/>
        </authorList>
    </citation>
    <scope>NUCLEOTIDE SEQUENCE [LARGE SCALE GENOMIC DNA]</scope>
    <source>
        <strain evidence="2 3">BP 5553</strain>
    </source>
</reference>
<organism evidence="2 3">
    <name type="scientific">Venustampulla echinocandica</name>
    <dbReference type="NCBI Taxonomy" id="2656787"/>
    <lineage>
        <taxon>Eukaryota</taxon>
        <taxon>Fungi</taxon>
        <taxon>Dikarya</taxon>
        <taxon>Ascomycota</taxon>
        <taxon>Pezizomycotina</taxon>
        <taxon>Leotiomycetes</taxon>
        <taxon>Helotiales</taxon>
        <taxon>Pleuroascaceae</taxon>
        <taxon>Venustampulla</taxon>
    </lineage>
</organism>
<evidence type="ECO:0000313" key="2">
    <source>
        <dbReference type="EMBL" id="RDL33258.1"/>
    </source>
</evidence>
<feature type="region of interest" description="Disordered" evidence="1">
    <location>
        <begin position="1"/>
        <end position="24"/>
    </location>
</feature>
<feature type="compositionally biased region" description="Polar residues" evidence="1">
    <location>
        <begin position="12"/>
        <end position="24"/>
    </location>
</feature>
<protein>
    <submittedName>
        <fullName evidence="2">Uncharacterized protein</fullName>
    </submittedName>
</protein>